<comment type="caution">
    <text evidence="1">The sequence shown here is derived from an EMBL/GenBank/DDBJ whole genome shotgun (WGS) entry which is preliminary data.</text>
</comment>
<organism evidence="1 2">
    <name type="scientific">Streptomyces cuspidosporus</name>
    <dbReference type="NCBI Taxonomy" id="66882"/>
    <lineage>
        <taxon>Bacteria</taxon>
        <taxon>Bacillati</taxon>
        <taxon>Actinomycetota</taxon>
        <taxon>Actinomycetes</taxon>
        <taxon>Kitasatosporales</taxon>
        <taxon>Streptomycetaceae</taxon>
        <taxon>Streptomyces</taxon>
    </lineage>
</organism>
<keyword evidence="2" id="KW-1185">Reference proteome</keyword>
<gene>
    <name evidence="1" type="ORF">GCM10010246_52850</name>
</gene>
<dbReference type="Proteomes" id="UP001500253">
    <property type="component" value="Unassembled WGS sequence"/>
</dbReference>
<protein>
    <recommendedName>
        <fullName evidence="3">Leucine-rich repeat domain-containing protein</fullName>
    </recommendedName>
</protein>
<sequence length="144" mass="15476">MGELPADPELDFLERLPQLEYASLEGSGRLRGLTDSAVIAGLGRLRLAGFDLTEQLRVLPTAVLRAKALYFYDCALPADLSPLNAIPSLTTVFFGMCHGPHPGPLDLSSLAGRPAHPRLTVEVGRSQVVTGTDRLGPGVRVRYL</sequence>
<dbReference type="EMBL" id="BAAASD010000026">
    <property type="protein sequence ID" value="GAA2356922.1"/>
    <property type="molecule type" value="Genomic_DNA"/>
</dbReference>
<evidence type="ECO:0008006" key="3">
    <source>
        <dbReference type="Google" id="ProtNLM"/>
    </source>
</evidence>
<reference evidence="1 2" key="1">
    <citation type="journal article" date="2019" name="Int. J. Syst. Evol. Microbiol.">
        <title>The Global Catalogue of Microorganisms (GCM) 10K type strain sequencing project: providing services to taxonomists for standard genome sequencing and annotation.</title>
        <authorList>
            <consortium name="The Broad Institute Genomics Platform"/>
            <consortium name="The Broad Institute Genome Sequencing Center for Infectious Disease"/>
            <person name="Wu L."/>
            <person name="Ma J."/>
        </authorList>
    </citation>
    <scope>NUCLEOTIDE SEQUENCE [LARGE SCALE GENOMIC DNA]</scope>
    <source>
        <strain evidence="1 2">JCM 4316</strain>
    </source>
</reference>
<evidence type="ECO:0000313" key="1">
    <source>
        <dbReference type="EMBL" id="GAA2356922.1"/>
    </source>
</evidence>
<accession>A0ABN3GNR3</accession>
<evidence type="ECO:0000313" key="2">
    <source>
        <dbReference type="Proteomes" id="UP001500253"/>
    </source>
</evidence>
<name>A0ABN3GNR3_9ACTN</name>
<proteinExistence type="predicted"/>